<dbReference type="GO" id="GO:0003973">
    <property type="term" value="F:(S)-2-hydroxy-acid oxidase activity"/>
    <property type="evidence" value="ECO:0007669"/>
    <property type="project" value="UniProtKB-EC"/>
</dbReference>
<sequence length="127" mass="13363">MRVDAVKALESGCKAIYVSNHGGRQLDEVPSTISVLSEVVKAVNGRAEVYLDGGVRTGTDVLKALALGARAVFVGRPPVYGLAVAGEEGARNVLTILRNELKLAMQLSGVTDVEDVPQSLVTYAARL</sequence>
<dbReference type="PROSITE" id="PS00557">
    <property type="entry name" value="FMN_HYDROXY_ACID_DH_1"/>
    <property type="match status" value="1"/>
</dbReference>
<dbReference type="PANTHER" id="PTHR10578">
    <property type="entry name" value="S -2-HYDROXY-ACID OXIDASE-RELATED"/>
    <property type="match status" value="1"/>
</dbReference>
<evidence type="ECO:0000313" key="7">
    <source>
        <dbReference type="Proteomes" id="UP000593567"/>
    </source>
</evidence>
<gene>
    <name evidence="6" type="ORF">EB796_002691</name>
</gene>
<dbReference type="InterPro" id="IPR037396">
    <property type="entry name" value="FMN_HAD"/>
</dbReference>
<dbReference type="Gene3D" id="3.20.20.70">
    <property type="entry name" value="Aldolase class I"/>
    <property type="match status" value="1"/>
</dbReference>
<keyword evidence="2" id="KW-0560">Oxidoreductase</keyword>
<comment type="catalytic activity">
    <reaction evidence="3">
        <text>a (2S)-2-hydroxycarboxylate + O2 = a 2-oxocarboxylate + H2O2</text>
        <dbReference type="Rhea" id="RHEA:16789"/>
        <dbReference type="ChEBI" id="CHEBI:15379"/>
        <dbReference type="ChEBI" id="CHEBI:16240"/>
        <dbReference type="ChEBI" id="CHEBI:35179"/>
        <dbReference type="ChEBI" id="CHEBI:58123"/>
        <dbReference type="EC" id="1.1.3.15"/>
    </reaction>
    <physiologicalReaction direction="left-to-right" evidence="3">
        <dbReference type="Rhea" id="RHEA:16790"/>
    </physiologicalReaction>
</comment>
<evidence type="ECO:0000256" key="1">
    <source>
        <dbReference type="ARBA" id="ARBA00001917"/>
    </source>
</evidence>
<dbReference type="EMBL" id="VXIV02000318">
    <property type="protein sequence ID" value="KAF6039004.1"/>
    <property type="molecule type" value="Genomic_DNA"/>
</dbReference>
<protein>
    <submittedName>
        <fullName evidence="6">HAO2</fullName>
    </submittedName>
</protein>
<dbReference type="AlphaFoldDB" id="A0A7J7KLJ0"/>
<dbReference type="InterPro" id="IPR013785">
    <property type="entry name" value="Aldolase_TIM"/>
</dbReference>
<dbReference type="OrthoDB" id="6274671at2759"/>
<dbReference type="PANTHER" id="PTHR10578:SF149">
    <property type="entry name" value="2-HYDROXYACID OXIDASE 2"/>
    <property type="match status" value="1"/>
</dbReference>
<dbReference type="InterPro" id="IPR008259">
    <property type="entry name" value="FMN_hydac_DH_AS"/>
</dbReference>
<dbReference type="PROSITE" id="PS51349">
    <property type="entry name" value="FMN_HYDROXY_ACID_DH_2"/>
    <property type="match status" value="1"/>
</dbReference>
<dbReference type="GO" id="GO:0005777">
    <property type="term" value="C:peroxisome"/>
    <property type="evidence" value="ECO:0007669"/>
    <property type="project" value="UniProtKB-ARBA"/>
</dbReference>
<evidence type="ECO:0000313" key="6">
    <source>
        <dbReference type="EMBL" id="KAF6039004.1"/>
    </source>
</evidence>
<keyword evidence="7" id="KW-1185">Reference proteome</keyword>
<dbReference type="Pfam" id="PF01070">
    <property type="entry name" value="FMN_dh"/>
    <property type="match status" value="1"/>
</dbReference>
<proteinExistence type="predicted"/>
<dbReference type="InterPro" id="IPR000262">
    <property type="entry name" value="FMN-dep_DH"/>
</dbReference>
<comment type="catalytic activity">
    <reaction evidence="4">
        <text>2-hydroxyoctanoate + O2 = 2-oxooctanoate + H2O2</text>
        <dbReference type="Rhea" id="RHEA:67940"/>
        <dbReference type="ChEBI" id="CHEBI:15379"/>
        <dbReference type="ChEBI" id="CHEBI:16240"/>
        <dbReference type="ChEBI" id="CHEBI:133514"/>
        <dbReference type="ChEBI" id="CHEBI:176689"/>
    </reaction>
    <physiologicalReaction direction="left-to-right" evidence="4">
        <dbReference type="Rhea" id="RHEA:67941"/>
    </physiologicalReaction>
</comment>
<organism evidence="6 7">
    <name type="scientific">Bugula neritina</name>
    <name type="common">Brown bryozoan</name>
    <name type="synonym">Sertularia neritina</name>
    <dbReference type="NCBI Taxonomy" id="10212"/>
    <lineage>
        <taxon>Eukaryota</taxon>
        <taxon>Metazoa</taxon>
        <taxon>Spiralia</taxon>
        <taxon>Lophotrochozoa</taxon>
        <taxon>Bryozoa</taxon>
        <taxon>Gymnolaemata</taxon>
        <taxon>Cheilostomatida</taxon>
        <taxon>Flustrina</taxon>
        <taxon>Buguloidea</taxon>
        <taxon>Bugulidae</taxon>
        <taxon>Bugula</taxon>
    </lineage>
</organism>
<feature type="domain" description="FMN hydroxy acid dehydrogenase" evidence="5">
    <location>
        <begin position="1"/>
        <end position="126"/>
    </location>
</feature>
<comment type="cofactor">
    <cofactor evidence="1">
        <name>FMN</name>
        <dbReference type="ChEBI" id="CHEBI:58210"/>
    </cofactor>
</comment>
<evidence type="ECO:0000256" key="4">
    <source>
        <dbReference type="ARBA" id="ARBA00029327"/>
    </source>
</evidence>
<dbReference type="SUPFAM" id="SSF51395">
    <property type="entry name" value="FMN-linked oxidoreductases"/>
    <property type="match status" value="1"/>
</dbReference>
<evidence type="ECO:0000259" key="5">
    <source>
        <dbReference type="PROSITE" id="PS51349"/>
    </source>
</evidence>
<evidence type="ECO:0000256" key="3">
    <source>
        <dbReference type="ARBA" id="ARBA00029325"/>
    </source>
</evidence>
<accession>A0A7J7KLJ0</accession>
<reference evidence="6" key="1">
    <citation type="submission" date="2020-06" db="EMBL/GenBank/DDBJ databases">
        <title>Draft genome of Bugula neritina, a colonial animal packing powerful symbionts and potential medicines.</title>
        <authorList>
            <person name="Rayko M."/>
        </authorList>
    </citation>
    <scope>NUCLEOTIDE SEQUENCE [LARGE SCALE GENOMIC DNA]</scope>
    <source>
        <strain evidence="6">Kwan_BN1</strain>
    </source>
</reference>
<dbReference type="Proteomes" id="UP000593567">
    <property type="component" value="Unassembled WGS sequence"/>
</dbReference>
<evidence type="ECO:0000256" key="2">
    <source>
        <dbReference type="ARBA" id="ARBA00023002"/>
    </source>
</evidence>
<comment type="caution">
    <text evidence="6">The sequence shown here is derived from an EMBL/GenBank/DDBJ whole genome shotgun (WGS) entry which is preliminary data.</text>
</comment>
<name>A0A7J7KLJ0_BUGNE</name>